<evidence type="ECO:0000256" key="1">
    <source>
        <dbReference type="ARBA" id="ARBA00004496"/>
    </source>
</evidence>
<dbReference type="InterPro" id="IPR042377">
    <property type="entry name" value="GSDME"/>
</dbReference>
<keyword evidence="6" id="KW-0963">Cytoplasm</keyword>
<evidence type="ECO:0000259" key="13">
    <source>
        <dbReference type="Pfam" id="PF17708"/>
    </source>
</evidence>
<evidence type="ECO:0000256" key="6">
    <source>
        <dbReference type="ARBA" id="ARBA00022490"/>
    </source>
</evidence>
<evidence type="ECO:0000313" key="14">
    <source>
        <dbReference type="EMBL" id="DBA25012.1"/>
    </source>
</evidence>
<evidence type="ECO:0000256" key="10">
    <source>
        <dbReference type="ARBA" id="ARBA00023139"/>
    </source>
</evidence>
<evidence type="ECO:0000256" key="4">
    <source>
        <dbReference type="ARBA" id="ARBA00022452"/>
    </source>
</evidence>
<proteinExistence type="inferred from homology"/>
<comment type="caution">
    <text evidence="14">The sequence shown here is derived from an EMBL/GenBank/DDBJ whole genome shotgun (WGS) entry which is preliminary data.</text>
</comment>
<keyword evidence="4" id="KW-1134">Transmembrane beta strand</keyword>
<dbReference type="PANTHER" id="PTHR15207:SF1">
    <property type="entry name" value="GASDERMIN-E"/>
    <property type="match status" value="1"/>
</dbReference>
<keyword evidence="7" id="KW-1210">Necrosis</keyword>
<comment type="similarity">
    <text evidence="3">Belongs to the gasdermin family.</text>
</comment>
<evidence type="ECO:0000259" key="12">
    <source>
        <dbReference type="Pfam" id="PF04598"/>
    </source>
</evidence>
<evidence type="ECO:0000313" key="15">
    <source>
        <dbReference type="Proteomes" id="UP001181693"/>
    </source>
</evidence>
<keyword evidence="10" id="KW-0564">Palmitate</keyword>
<dbReference type="AlphaFoldDB" id="A0AAV3AQQ5"/>
<dbReference type="InterPro" id="IPR041263">
    <property type="entry name" value="Gasdermin_PUB"/>
</dbReference>
<evidence type="ECO:0000256" key="2">
    <source>
        <dbReference type="ARBA" id="ARBA00004651"/>
    </source>
</evidence>
<keyword evidence="11" id="KW-0449">Lipoprotein</keyword>
<dbReference type="EMBL" id="DYDO01000005">
    <property type="protein sequence ID" value="DBA25012.1"/>
    <property type="molecule type" value="Genomic_DNA"/>
</dbReference>
<name>A0AAV3AQQ5_PYXAD</name>
<keyword evidence="9" id="KW-0472">Membrane</keyword>
<dbReference type="Proteomes" id="UP001181693">
    <property type="component" value="Unassembled WGS sequence"/>
</dbReference>
<dbReference type="GO" id="GO:0005737">
    <property type="term" value="C:cytoplasm"/>
    <property type="evidence" value="ECO:0007669"/>
    <property type="project" value="UniProtKB-SubCell"/>
</dbReference>
<sequence>MFSKATRNFLREIDAGGELIPVSSLNDCDKAQLLSVVAKKKRFWWWQKPKYYFSSCPCLLGDILTDEKPVKPVVVESDLVKYQGTYGDILQANVDADFGAFHGNAAGSGRIQTTSTFGILRKQEVNLHQLMKDIITTQKCVISEHAQTEETFGGKLGVKAKMVKVSVKENGNFTQDENTILEIPAPTTIAYAVMELSVKCDGHFEFCLLSEKQGGFEKECTEKHHYAEPLVAHTVPLCDWDVMDGSRNVPSNASLSVIRQDILELTKQFSVLQDLPKAQRGELYNQFLEILDDGQTVTQLQTVVEEICLGNRPGLTFLDELTSFNRERVQKILYLIGYELPNQKLMEPHKEGVLEAVHILTSALDEMPDTALAIFSACCKLHLLPVLLALPNITSDDGLCSRTEPALADLIDQDTFQIAQGLFSLSNIRLELNEKNMRAVTNPDPGFPPHILYIAISGLHTLKNNLKT</sequence>
<evidence type="ECO:0000256" key="8">
    <source>
        <dbReference type="ARBA" id="ARBA00022692"/>
    </source>
</evidence>
<gene>
    <name evidence="14" type="ORF">GDO54_012585</name>
</gene>
<evidence type="ECO:0008006" key="16">
    <source>
        <dbReference type="Google" id="ProtNLM"/>
    </source>
</evidence>
<reference evidence="14" key="1">
    <citation type="thesis" date="2020" institute="ProQuest LLC" country="789 East Eisenhower Parkway, Ann Arbor, MI, USA">
        <title>Comparative Genomics and Chromosome Evolution.</title>
        <authorList>
            <person name="Mudd A.B."/>
        </authorList>
    </citation>
    <scope>NUCLEOTIDE SEQUENCE</scope>
    <source>
        <strain evidence="14">1538</strain>
        <tissue evidence="14">Blood</tissue>
    </source>
</reference>
<dbReference type="Pfam" id="PF17708">
    <property type="entry name" value="Gasdermin_C"/>
    <property type="match status" value="1"/>
</dbReference>
<evidence type="ECO:0000256" key="7">
    <source>
        <dbReference type="ARBA" id="ARBA00022590"/>
    </source>
</evidence>
<protein>
    <recommendedName>
        <fullName evidence="16">Gasdermin-E</fullName>
    </recommendedName>
</protein>
<evidence type="ECO:0000256" key="9">
    <source>
        <dbReference type="ARBA" id="ARBA00023136"/>
    </source>
</evidence>
<evidence type="ECO:0000256" key="11">
    <source>
        <dbReference type="ARBA" id="ARBA00023288"/>
    </source>
</evidence>
<dbReference type="InterPro" id="IPR040460">
    <property type="entry name" value="Gasdermin_pore"/>
</dbReference>
<feature type="domain" description="Gasdermin PUB" evidence="13">
    <location>
        <begin position="259"/>
        <end position="434"/>
    </location>
</feature>
<dbReference type="GO" id="GO:0005886">
    <property type="term" value="C:plasma membrane"/>
    <property type="evidence" value="ECO:0007669"/>
    <property type="project" value="UniProtKB-SubCell"/>
</dbReference>
<keyword evidence="5" id="KW-1003">Cell membrane</keyword>
<dbReference type="GO" id="GO:0012501">
    <property type="term" value="P:programmed cell death"/>
    <property type="evidence" value="ECO:0007669"/>
    <property type="project" value="UniProtKB-KW"/>
</dbReference>
<feature type="domain" description="Gasdermin pore forming" evidence="12">
    <location>
        <begin position="1"/>
        <end position="134"/>
    </location>
</feature>
<evidence type="ECO:0000256" key="3">
    <source>
        <dbReference type="ARBA" id="ARBA00009279"/>
    </source>
</evidence>
<keyword evidence="8" id="KW-0812">Transmembrane</keyword>
<keyword evidence="15" id="KW-1185">Reference proteome</keyword>
<organism evidence="14 15">
    <name type="scientific">Pyxicephalus adspersus</name>
    <name type="common">African bullfrog</name>
    <dbReference type="NCBI Taxonomy" id="30357"/>
    <lineage>
        <taxon>Eukaryota</taxon>
        <taxon>Metazoa</taxon>
        <taxon>Chordata</taxon>
        <taxon>Craniata</taxon>
        <taxon>Vertebrata</taxon>
        <taxon>Euteleostomi</taxon>
        <taxon>Amphibia</taxon>
        <taxon>Batrachia</taxon>
        <taxon>Anura</taxon>
        <taxon>Neobatrachia</taxon>
        <taxon>Ranoidea</taxon>
        <taxon>Pyxicephalidae</taxon>
        <taxon>Pyxicephalinae</taxon>
        <taxon>Pyxicephalus</taxon>
    </lineage>
</organism>
<accession>A0AAV3AQQ5</accession>
<comment type="subcellular location">
    <subcellularLocation>
        <location evidence="2">Cell membrane</location>
        <topology evidence="2">Multi-pass membrane protein</topology>
    </subcellularLocation>
    <subcellularLocation>
        <location evidence="1">Cytoplasm</location>
    </subcellularLocation>
</comment>
<dbReference type="PANTHER" id="PTHR15207">
    <property type="entry name" value="NONSYNDROMIC HEARING IMPAIRMENT PROTEIN"/>
    <property type="match status" value="1"/>
</dbReference>
<evidence type="ECO:0000256" key="5">
    <source>
        <dbReference type="ARBA" id="ARBA00022475"/>
    </source>
</evidence>
<dbReference type="Pfam" id="PF04598">
    <property type="entry name" value="Gasdermin"/>
    <property type="match status" value="1"/>
</dbReference>